<dbReference type="HOGENOM" id="CLU_857711_0_0_11"/>
<name>G2PHT0_STRV4</name>
<evidence type="ECO:0000313" key="2">
    <source>
        <dbReference type="EMBL" id="AEM88881.1"/>
    </source>
</evidence>
<dbReference type="AlphaFoldDB" id="G2PHT0"/>
<reference evidence="2" key="1">
    <citation type="submission" date="2011-08" db="EMBL/GenBank/DDBJ databases">
        <title>Complete sequence of plasmid 2 of Streptomyces violaceusniger Tu 4113.</title>
        <authorList>
            <consortium name="US DOE Joint Genome Institute"/>
            <person name="Lucas S."/>
            <person name="Han J."/>
            <person name="Lapidus A."/>
            <person name="Cheng J.-F."/>
            <person name="Goodwin L."/>
            <person name="Pitluck S."/>
            <person name="Peters L."/>
            <person name="Ivanova N."/>
            <person name="Daligault H."/>
            <person name="Detter J.C."/>
            <person name="Han C."/>
            <person name="Tapia R."/>
            <person name="Land M."/>
            <person name="Hauser L."/>
            <person name="Kyrpides N."/>
            <person name="Ivanova N."/>
            <person name="Pagani I."/>
            <person name="Hagen A."/>
            <person name="Katz L."/>
            <person name="Fiedler H.-P."/>
            <person name="Keasling J."/>
            <person name="Fortman J."/>
            <person name="Woyke T."/>
        </authorList>
    </citation>
    <scope>NUCLEOTIDE SEQUENCE [LARGE SCALE GENOMIC DNA]</scope>
    <source>
        <strain evidence="2">Tu 4113</strain>
        <plasmid evidence="2">pSTRVI02</plasmid>
    </source>
</reference>
<evidence type="ECO:0000313" key="3">
    <source>
        <dbReference type="Proteomes" id="UP000008703"/>
    </source>
</evidence>
<sequence length="324" mass="35691">MTIPTADAEAERIDFDLARLIARSLNEKQAHQLRNIYERDLHSGGWSDHRVNQALHRRGLVRYIVSDISYHRGGGVWKTRIRVTDVKPTFAGVQVLEEWEILHAPGGYGGPELGSVQRYALECLVDKNSGRWWPGCGWSMTSAFQTTRILDTLVARGLAERGATEAGDPMFTVTPMGRAEARPHWRKLLDVRNLRETRLGKDAAQSLGPRRAKAAEKAKPAGSAGGHGYRWRDVREVEAMGNLDVNDVFVKPGTGTAYTAYGDGSVTPRGLAWGTELDGIAWTVKGRIGETFICESHTGRHTNEILRAGVRVLKVVTSQNGGGK</sequence>
<accession>G2PHT0</accession>
<gene>
    <name evidence="2" type="ORF">Strvi_0105</name>
</gene>
<dbReference type="KEGG" id="svl:Strvi_0105"/>
<dbReference type="RefSeq" id="WP_014043816.1">
    <property type="nucleotide sequence ID" value="NC_015952.1"/>
</dbReference>
<evidence type="ECO:0000256" key="1">
    <source>
        <dbReference type="SAM" id="MobiDB-lite"/>
    </source>
</evidence>
<keyword evidence="2" id="KW-0614">Plasmid</keyword>
<geneLocation type="plasmid" evidence="2 3">
    <name>pSTRVI02</name>
</geneLocation>
<dbReference type="EMBL" id="CP002996">
    <property type="protein sequence ID" value="AEM88881.1"/>
    <property type="molecule type" value="Genomic_DNA"/>
</dbReference>
<organism evidence="2 3">
    <name type="scientific">Streptomyces violaceusniger (strain Tu 4113)</name>
    <dbReference type="NCBI Taxonomy" id="653045"/>
    <lineage>
        <taxon>Bacteria</taxon>
        <taxon>Bacillati</taxon>
        <taxon>Actinomycetota</taxon>
        <taxon>Actinomycetes</taxon>
        <taxon>Kitasatosporales</taxon>
        <taxon>Streptomycetaceae</taxon>
        <taxon>Streptomyces</taxon>
        <taxon>Streptomyces violaceusniger group</taxon>
    </lineage>
</organism>
<protein>
    <submittedName>
        <fullName evidence="2">Uncharacterized protein</fullName>
    </submittedName>
</protein>
<keyword evidence="3" id="KW-1185">Reference proteome</keyword>
<feature type="region of interest" description="Disordered" evidence="1">
    <location>
        <begin position="200"/>
        <end position="227"/>
    </location>
</feature>
<proteinExistence type="predicted"/>
<dbReference type="Proteomes" id="UP000008703">
    <property type="component" value="Plasmid pSTRVI02"/>
</dbReference>